<proteinExistence type="predicted"/>
<dbReference type="InterPro" id="IPR024532">
    <property type="entry name" value="DUF3830"/>
</dbReference>
<dbReference type="EMBL" id="VXRG01000037">
    <property type="protein sequence ID" value="MXY92597.1"/>
    <property type="molecule type" value="Genomic_DNA"/>
</dbReference>
<name>A0A6B0YPT2_9CHLR</name>
<comment type="caution">
    <text evidence="1">The sequence shown here is derived from an EMBL/GenBank/DDBJ whole genome shotgun (WGS) entry which is preliminary data.</text>
</comment>
<reference evidence="1" key="1">
    <citation type="submission" date="2019-09" db="EMBL/GenBank/DDBJ databases">
        <title>Characterisation of the sponge microbiome using genome-centric metagenomics.</title>
        <authorList>
            <person name="Engelberts J.P."/>
            <person name="Robbins S.J."/>
            <person name="De Goeij J.M."/>
            <person name="Aranda M."/>
            <person name="Bell S.C."/>
            <person name="Webster N.S."/>
        </authorList>
    </citation>
    <scope>NUCLEOTIDE SEQUENCE</scope>
    <source>
        <strain evidence="1">SB0664_bin_27</strain>
    </source>
</reference>
<dbReference type="AlphaFoldDB" id="A0A6B0YPT2"/>
<dbReference type="SUPFAM" id="SSF50891">
    <property type="entry name" value="Cyclophilin-like"/>
    <property type="match status" value="1"/>
</dbReference>
<accession>A0A6B0YPT2</accession>
<evidence type="ECO:0000313" key="1">
    <source>
        <dbReference type="EMBL" id="MXY92597.1"/>
    </source>
</evidence>
<organism evidence="1">
    <name type="scientific">Caldilineaceae bacterium SB0664_bin_27</name>
    <dbReference type="NCBI Taxonomy" id="2605260"/>
    <lineage>
        <taxon>Bacteria</taxon>
        <taxon>Bacillati</taxon>
        <taxon>Chloroflexota</taxon>
        <taxon>Caldilineae</taxon>
        <taxon>Caldilineales</taxon>
        <taxon>Caldilineaceae</taxon>
    </lineage>
</organism>
<sequence length="161" mass="17794">MGRKIRISFEKHNVSAVAELLDDAAPLTAEAVWNALPLEGEAYHAKWANNEVYILTPPFAEKDPGKENATVFPIPGDFLYLPVPPGSNVPPFLREQCRETGLIDLAIFYGRENYLLGPEGHMPGNLFATITEGLEELAAACQDLWRNGAGDERMVVSRIEE</sequence>
<dbReference type="InterPro" id="IPR029000">
    <property type="entry name" value="Cyclophilin-like_dom_sf"/>
</dbReference>
<protein>
    <submittedName>
        <fullName evidence="1">DUF3830 family protein</fullName>
    </submittedName>
</protein>
<gene>
    <name evidence="1" type="ORF">F4Y42_04020</name>
</gene>
<dbReference type="Pfam" id="PF12903">
    <property type="entry name" value="DUF3830"/>
    <property type="match status" value="1"/>
</dbReference>
<dbReference type="Gene3D" id="2.40.100.20">
    <property type="match status" value="1"/>
</dbReference>